<evidence type="ECO:0000313" key="12">
    <source>
        <dbReference type="Proteomes" id="UP000202259"/>
    </source>
</evidence>
<evidence type="ECO:0000256" key="8">
    <source>
        <dbReference type="ARBA" id="ARBA00048968"/>
    </source>
</evidence>
<evidence type="ECO:0000256" key="1">
    <source>
        <dbReference type="ARBA" id="ARBA00000553"/>
    </source>
</evidence>
<comment type="similarity">
    <text evidence="2 10">Belongs to the purine nucleoside phosphorylase YfiH/LACC1 family.</text>
</comment>
<dbReference type="PANTHER" id="PTHR30616:SF2">
    <property type="entry name" value="PURINE NUCLEOSIDE PHOSPHORYLASE LACC1"/>
    <property type="match status" value="1"/>
</dbReference>
<accession>A0A222GAN3</accession>
<dbReference type="NCBIfam" id="TIGR00726">
    <property type="entry name" value="peptidoglycan editing factor PgeF"/>
    <property type="match status" value="1"/>
</dbReference>
<dbReference type="AlphaFoldDB" id="A0A222GAN3"/>
<keyword evidence="3" id="KW-0808">Transferase</keyword>
<dbReference type="PANTHER" id="PTHR30616">
    <property type="entry name" value="UNCHARACTERIZED PROTEIN YFIH"/>
    <property type="match status" value="1"/>
</dbReference>
<keyword evidence="5" id="KW-0378">Hydrolase</keyword>
<dbReference type="EMBL" id="CP020465">
    <property type="protein sequence ID" value="ASP48927.1"/>
    <property type="molecule type" value="Genomic_DNA"/>
</dbReference>
<sequence>MICCVKIQKFISAIVITKLPDNLLCIKWPTTNVLAITTTRLSANIPPASSNDEYPQLNIKDTKNNPSEFHAFNLGEHVGDCATAVAQNRKSLLKYLPSKTKIQWLEQVHGNNVAIVEAHDNTPIVADAAITRSRHIALAIMTADCLPILLSNKDGSEIAAIHAGWRPLAANIVERTISTMLSPADEVFAWLGPCIGAKAFEVGEDVKQAFCKVSPKFNAAFQPISPLNDDLKPQKYLANLPLIAELQLFASGVKSVAKLAECTFEQSDKYYSYRRDGKTGRMASVICLN</sequence>
<dbReference type="InterPro" id="IPR003730">
    <property type="entry name" value="Cu_polyphenol_OxRdtase"/>
</dbReference>
<proteinExistence type="inferred from homology"/>
<name>A0A222GAN3_9GAMM</name>
<organism evidence="11 12">
    <name type="scientific">Cognaticolwellia beringensis</name>
    <dbReference type="NCBI Taxonomy" id="1967665"/>
    <lineage>
        <taxon>Bacteria</taxon>
        <taxon>Pseudomonadati</taxon>
        <taxon>Pseudomonadota</taxon>
        <taxon>Gammaproteobacteria</taxon>
        <taxon>Alteromonadales</taxon>
        <taxon>Colwelliaceae</taxon>
        <taxon>Cognaticolwellia</taxon>
    </lineage>
</organism>
<dbReference type="Proteomes" id="UP000202259">
    <property type="component" value="Chromosome"/>
</dbReference>
<evidence type="ECO:0000256" key="9">
    <source>
        <dbReference type="ARBA" id="ARBA00049893"/>
    </source>
</evidence>
<dbReference type="Gene3D" id="3.60.140.10">
    <property type="entry name" value="CNF1/YfiH-like putative cysteine hydrolases"/>
    <property type="match status" value="1"/>
</dbReference>
<dbReference type="SUPFAM" id="SSF64438">
    <property type="entry name" value="CNF1/YfiH-like putative cysteine hydrolases"/>
    <property type="match status" value="1"/>
</dbReference>
<dbReference type="CDD" id="cd16833">
    <property type="entry name" value="YfiH"/>
    <property type="match status" value="1"/>
</dbReference>
<evidence type="ECO:0000313" key="11">
    <source>
        <dbReference type="EMBL" id="ASP48927.1"/>
    </source>
</evidence>
<dbReference type="GO" id="GO:0017061">
    <property type="term" value="F:S-methyl-5-thioadenosine phosphorylase activity"/>
    <property type="evidence" value="ECO:0007669"/>
    <property type="project" value="UniProtKB-EC"/>
</dbReference>
<gene>
    <name evidence="11" type="ORF">B5D82_14795</name>
</gene>
<comment type="catalytic activity">
    <reaction evidence="8">
        <text>adenosine + phosphate = alpha-D-ribose 1-phosphate + adenine</text>
        <dbReference type="Rhea" id="RHEA:27642"/>
        <dbReference type="ChEBI" id="CHEBI:16335"/>
        <dbReference type="ChEBI" id="CHEBI:16708"/>
        <dbReference type="ChEBI" id="CHEBI:43474"/>
        <dbReference type="ChEBI" id="CHEBI:57720"/>
        <dbReference type="EC" id="2.4.2.1"/>
    </reaction>
    <physiologicalReaction direction="left-to-right" evidence="8">
        <dbReference type="Rhea" id="RHEA:27643"/>
    </physiologicalReaction>
</comment>
<evidence type="ECO:0000256" key="3">
    <source>
        <dbReference type="ARBA" id="ARBA00022679"/>
    </source>
</evidence>
<keyword evidence="4" id="KW-0479">Metal-binding</keyword>
<dbReference type="InterPro" id="IPR038371">
    <property type="entry name" value="Cu_polyphenol_OxRdtase_sf"/>
</dbReference>
<evidence type="ECO:0000256" key="4">
    <source>
        <dbReference type="ARBA" id="ARBA00022723"/>
    </source>
</evidence>
<reference evidence="11 12" key="1">
    <citation type="submission" date="2017-08" db="EMBL/GenBank/DDBJ databases">
        <title>Complete genome of Colwellia sp. NB097-1, a psychrophile bacterium ioslated from Bering Sea.</title>
        <authorList>
            <person name="Chen X."/>
        </authorList>
    </citation>
    <scope>NUCLEOTIDE SEQUENCE [LARGE SCALE GENOMIC DNA]</scope>
    <source>
        <strain evidence="11 12">NB097-1</strain>
    </source>
</reference>
<dbReference type="GO" id="GO:0005507">
    <property type="term" value="F:copper ion binding"/>
    <property type="evidence" value="ECO:0007669"/>
    <property type="project" value="TreeGrafter"/>
</dbReference>
<dbReference type="InterPro" id="IPR011324">
    <property type="entry name" value="Cytotoxic_necrot_fac-like_cat"/>
</dbReference>
<keyword evidence="12" id="KW-1185">Reference proteome</keyword>
<evidence type="ECO:0000256" key="5">
    <source>
        <dbReference type="ARBA" id="ARBA00022801"/>
    </source>
</evidence>
<comment type="catalytic activity">
    <reaction evidence="7">
        <text>adenosine + H2O + H(+) = inosine + NH4(+)</text>
        <dbReference type="Rhea" id="RHEA:24408"/>
        <dbReference type="ChEBI" id="CHEBI:15377"/>
        <dbReference type="ChEBI" id="CHEBI:15378"/>
        <dbReference type="ChEBI" id="CHEBI:16335"/>
        <dbReference type="ChEBI" id="CHEBI:17596"/>
        <dbReference type="ChEBI" id="CHEBI:28938"/>
        <dbReference type="EC" id="3.5.4.4"/>
    </reaction>
    <physiologicalReaction direction="left-to-right" evidence="7">
        <dbReference type="Rhea" id="RHEA:24409"/>
    </physiologicalReaction>
</comment>
<evidence type="ECO:0000256" key="10">
    <source>
        <dbReference type="RuleBase" id="RU361274"/>
    </source>
</evidence>
<dbReference type="KEGG" id="cber:B5D82_14795"/>
<evidence type="ECO:0000256" key="7">
    <source>
        <dbReference type="ARBA" id="ARBA00047989"/>
    </source>
</evidence>
<evidence type="ECO:0000256" key="6">
    <source>
        <dbReference type="ARBA" id="ARBA00022833"/>
    </source>
</evidence>
<comment type="catalytic activity">
    <reaction evidence="1">
        <text>inosine + phosphate = alpha-D-ribose 1-phosphate + hypoxanthine</text>
        <dbReference type="Rhea" id="RHEA:27646"/>
        <dbReference type="ChEBI" id="CHEBI:17368"/>
        <dbReference type="ChEBI" id="CHEBI:17596"/>
        <dbReference type="ChEBI" id="CHEBI:43474"/>
        <dbReference type="ChEBI" id="CHEBI:57720"/>
        <dbReference type="EC" id="2.4.2.1"/>
    </reaction>
    <physiologicalReaction direction="left-to-right" evidence="1">
        <dbReference type="Rhea" id="RHEA:27647"/>
    </physiologicalReaction>
</comment>
<dbReference type="GO" id="GO:0016787">
    <property type="term" value="F:hydrolase activity"/>
    <property type="evidence" value="ECO:0007669"/>
    <property type="project" value="UniProtKB-KW"/>
</dbReference>
<protein>
    <recommendedName>
        <fullName evidence="10">Purine nucleoside phosphorylase</fullName>
    </recommendedName>
</protein>
<evidence type="ECO:0000256" key="2">
    <source>
        <dbReference type="ARBA" id="ARBA00007353"/>
    </source>
</evidence>
<comment type="catalytic activity">
    <reaction evidence="9">
        <text>S-methyl-5'-thioadenosine + phosphate = 5-(methylsulfanyl)-alpha-D-ribose 1-phosphate + adenine</text>
        <dbReference type="Rhea" id="RHEA:11852"/>
        <dbReference type="ChEBI" id="CHEBI:16708"/>
        <dbReference type="ChEBI" id="CHEBI:17509"/>
        <dbReference type="ChEBI" id="CHEBI:43474"/>
        <dbReference type="ChEBI" id="CHEBI:58533"/>
        <dbReference type="EC" id="2.4.2.28"/>
    </reaction>
    <physiologicalReaction direction="left-to-right" evidence="9">
        <dbReference type="Rhea" id="RHEA:11853"/>
    </physiologicalReaction>
</comment>
<dbReference type="Pfam" id="PF02578">
    <property type="entry name" value="Cu-oxidase_4"/>
    <property type="match status" value="1"/>
</dbReference>
<keyword evidence="6" id="KW-0862">Zinc</keyword>